<evidence type="ECO:0000256" key="16">
    <source>
        <dbReference type="PROSITE-ProRule" id="PRU00209"/>
    </source>
</evidence>
<dbReference type="EC" id="6.1.1.20" evidence="15"/>
<keyword evidence="8 15" id="KW-0547">Nucleotide-binding</keyword>
<keyword evidence="6 15" id="KW-0436">Ligase</keyword>
<dbReference type="GO" id="GO:0000049">
    <property type="term" value="F:tRNA binding"/>
    <property type="evidence" value="ECO:0007669"/>
    <property type="project" value="UniProtKB-UniRule"/>
</dbReference>
<comment type="subunit">
    <text evidence="3 15">Tetramer of two alpha and two beta subunits.</text>
</comment>
<sequence length="822" mass="86641">MKLPYSWLKELVPALPPVADLEPLLASLGLPLEGTEDVPAPPEGVLLVTVMQAAPIEGTQLTRLDLDTGANGPKTIASGAPNAVNLPTGTMLALVTPGTKLGDTEYGVRSLQGVESWGMAASAKELSLGESAAGLMLFPPRTAAPGTPMHTLWAADTVLDVEVTPNRADVLSVQGLARDVAAALNTPLVQPPAGPAAHGAGEIEVSLPTIGSVIPNDPTQKIRLGSDYFVARTVNGVQNGPSPLWLQRRLMLCGSRSVSAIVDVSNYVMFELGQPTALYDRRDVVNDRILVGRGLRTGETVTDLLGATHTVTDQDVLILDGRETGVSSVADAFARPEAPADAQPNDGVLGIAGIVGAKHGSVQPDTQDVVIEAAHFDAVLLRRTSTRLGLKTDAVYRYERGTDPALPPRAADRIAGLLGELGGHIHPGATVAGTPTLPAALTLDADYARKLLGMHIETPEMAALLTRLGCTVTASGEHLSVTPPSWRVDMNVPEDLIEEVARLHGYANLPETLPTLRVHADNAGAEASSRERRELKRAVAGLGFQEVVTYTFTSDEEAAQARTERPSVRLKNPLTADRSGLRTALYPSLLKTAASQPAGTEQVLLFEIGHIFPAPGEAERLGLLMRGPLAQANHAPGMAGGYAAFRGLLEALAGTLGATLEIRQLRGPDVPAALHPGIAGEVVWNGAGVGWLGAVHPEVAAAFGLKGDTYLLEAALPLPGRPWAFRDPSRAPAAWRDLAIIAPAQVGYGQMAALLRQEAGPLLETLEPFDIYSGAPIPEGQRSVAVRLTFRGEKTLSDAEVDPIMERLMTAIRAQGWSIREK</sequence>
<dbReference type="RefSeq" id="WP_189092727.1">
    <property type="nucleotide sequence ID" value="NZ_BMQL01000044.1"/>
</dbReference>
<dbReference type="PANTHER" id="PTHR10947">
    <property type="entry name" value="PHENYLALANYL-TRNA SYNTHETASE BETA CHAIN AND LEUCINE-RICH REPEAT-CONTAINING PROTEIN 47"/>
    <property type="match status" value="1"/>
</dbReference>
<dbReference type="InterPro" id="IPR020825">
    <property type="entry name" value="Phe-tRNA_synthase-like_B3/B4"/>
</dbReference>
<dbReference type="PROSITE" id="PS51483">
    <property type="entry name" value="B5"/>
    <property type="match status" value="1"/>
</dbReference>
<dbReference type="GO" id="GO:0005524">
    <property type="term" value="F:ATP binding"/>
    <property type="evidence" value="ECO:0007669"/>
    <property type="project" value="UniProtKB-UniRule"/>
</dbReference>
<keyword evidence="7 15" id="KW-0479">Metal-binding</keyword>
<feature type="domain" description="B5" evidence="19">
    <location>
        <begin position="436"/>
        <end position="511"/>
    </location>
</feature>
<evidence type="ECO:0000313" key="21">
    <source>
        <dbReference type="Proteomes" id="UP000603865"/>
    </source>
</evidence>
<dbReference type="FunFam" id="3.30.56.10:FF:000002">
    <property type="entry name" value="Phenylalanine--tRNA ligase beta subunit"/>
    <property type="match status" value="1"/>
</dbReference>
<comment type="caution">
    <text evidence="20">The sequence shown here is derived from an EMBL/GenBank/DDBJ whole genome shotgun (WGS) entry which is preliminary data.</text>
</comment>
<evidence type="ECO:0000256" key="10">
    <source>
        <dbReference type="ARBA" id="ARBA00022842"/>
    </source>
</evidence>
<evidence type="ECO:0000256" key="5">
    <source>
        <dbReference type="ARBA" id="ARBA00022555"/>
    </source>
</evidence>
<keyword evidence="11 16" id="KW-0694">RNA-binding</keyword>
<comment type="subcellular location">
    <subcellularLocation>
        <location evidence="1 15">Cytoplasm</location>
    </subcellularLocation>
</comment>
<dbReference type="InterPro" id="IPR009061">
    <property type="entry name" value="DNA-bd_dom_put_sf"/>
</dbReference>
<evidence type="ECO:0000256" key="6">
    <source>
        <dbReference type="ARBA" id="ARBA00022598"/>
    </source>
</evidence>
<evidence type="ECO:0000256" key="12">
    <source>
        <dbReference type="ARBA" id="ARBA00022917"/>
    </source>
</evidence>
<dbReference type="Pfam" id="PF03483">
    <property type="entry name" value="B3_4"/>
    <property type="match status" value="1"/>
</dbReference>
<evidence type="ECO:0000256" key="7">
    <source>
        <dbReference type="ARBA" id="ARBA00022723"/>
    </source>
</evidence>
<dbReference type="CDD" id="cd00769">
    <property type="entry name" value="PheRS_beta_core"/>
    <property type="match status" value="1"/>
</dbReference>
<evidence type="ECO:0000256" key="14">
    <source>
        <dbReference type="ARBA" id="ARBA00049255"/>
    </source>
</evidence>
<dbReference type="InterPro" id="IPR005121">
    <property type="entry name" value="Fdx_antiC-bd"/>
</dbReference>
<dbReference type="Gene3D" id="3.30.70.380">
    <property type="entry name" value="Ferrodoxin-fold anticodon-binding domain"/>
    <property type="match status" value="1"/>
</dbReference>
<dbReference type="SMART" id="SM00874">
    <property type="entry name" value="B5"/>
    <property type="match status" value="1"/>
</dbReference>
<gene>
    <name evidence="15 20" type="primary">pheT</name>
    <name evidence="20" type="ORF">GCM10008957_44640</name>
</gene>
<evidence type="ECO:0000313" key="20">
    <source>
        <dbReference type="EMBL" id="GGR28533.1"/>
    </source>
</evidence>
<dbReference type="InterPro" id="IPR012340">
    <property type="entry name" value="NA-bd_OB-fold"/>
</dbReference>
<comment type="cofactor">
    <cofactor evidence="15">
        <name>Mg(2+)</name>
        <dbReference type="ChEBI" id="CHEBI:18420"/>
    </cofactor>
    <text evidence="15">Binds 2 magnesium ions per tetramer.</text>
</comment>
<dbReference type="Pfam" id="PF17759">
    <property type="entry name" value="tRNA_synthFbeta"/>
    <property type="match status" value="1"/>
</dbReference>
<dbReference type="SMART" id="SM00896">
    <property type="entry name" value="FDX-ACB"/>
    <property type="match status" value="1"/>
</dbReference>
<organism evidence="20 21">
    <name type="scientific">Deinococcus ruber</name>
    <dbReference type="NCBI Taxonomy" id="1848197"/>
    <lineage>
        <taxon>Bacteria</taxon>
        <taxon>Thermotogati</taxon>
        <taxon>Deinococcota</taxon>
        <taxon>Deinococci</taxon>
        <taxon>Deinococcales</taxon>
        <taxon>Deinococcaceae</taxon>
        <taxon>Deinococcus</taxon>
    </lineage>
</organism>
<evidence type="ECO:0000259" key="19">
    <source>
        <dbReference type="PROSITE" id="PS51483"/>
    </source>
</evidence>
<feature type="binding site" evidence="15">
    <location>
        <position position="498"/>
    </location>
    <ligand>
        <name>Mg(2+)</name>
        <dbReference type="ChEBI" id="CHEBI:18420"/>
        <note>shared with alpha subunit</note>
    </ligand>
</feature>
<dbReference type="SUPFAM" id="SSF55681">
    <property type="entry name" value="Class II aaRS and biotin synthetases"/>
    <property type="match status" value="1"/>
</dbReference>
<evidence type="ECO:0000256" key="9">
    <source>
        <dbReference type="ARBA" id="ARBA00022840"/>
    </source>
</evidence>
<dbReference type="Pfam" id="PF03484">
    <property type="entry name" value="B5"/>
    <property type="match status" value="1"/>
</dbReference>
<dbReference type="GO" id="GO:0004826">
    <property type="term" value="F:phenylalanine-tRNA ligase activity"/>
    <property type="evidence" value="ECO:0007669"/>
    <property type="project" value="UniProtKB-UniRule"/>
</dbReference>
<keyword evidence="21" id="KW-1185">Reference proteome</keyword>
<reference evidence="20" key="1">
    <citation type="journal article" date="2014" name="Int. J. Syst. Evol. Microbiol.">
        <title>Complete genome sequence of Corynebacterium casei LMG S-19264T (=DSM 44701T), isolated from a smear-ripened cheese.</title>
        <authorList>
            <consortium name="US DOE Joint Genome Institute (JGI-PGF)"/>
            <person name="Walter F."/>
            <person name="Albersmeier A."/>
            <person name="Kalinowski J."/>
            <person name="Ruckert C."/>
        </authorList>
    </citation>
    <scope>NUCLEOTIDE SEQUENCE</scope>
    <source>
        <strain evidence="20">JCM 31311</strain>
    </source>
</reference>
<dbReference type="GO" id="GO:0009328">
    <property type="term" value="C:phenylalanine-tRNA ligase complex"/>
    <property type="evidence" value="ECO:0007669"/>
    <property type="project" value="TreeGrafter"/>
</dbReference>
<keyword evidence="10 15" id="KW-0460">Magnesium</keyword>
<dbReference type="PANTHER" id="PTHR10947:SF0">
    <property type="entry name" value="PHENYLALANINE--TRNA LIGASE BETA SUBUNIT"/>
    <property type="match status" value="1"/>
</dbReference>
<evidence type="ECO:0000256" key="3">
    <source>
        <dbReference type="ARBA" id="ARBA00011209"/>
    </source>
</evidence>
<keyword evidence="4 15" id="KW-0963">Cytoplasm</keyword>
<reference evidence="20" key="2">
    <citation type="submission" date="2020-09" db="EMBL/GenBank/DDBJ databases">
        <authorList>
            <person name="Sun Q."/>
            <person name="Ohkuma M."/>
        </authorList>
    </citation>
    <scope>NUCLEOTIDE SEQUENCE</scope>
    <source>
        <strain evidence="20">JCM 31311</strain>
    </source>
</reference>
<proteinExistence type="inferred from homology"/>
<dbReference type="Gene3D" id="3.30.56.10">
    <property type="match status" value="2"/>
</dbReference>
<dbReference type="GO" id="GO:0006432">
    <property type="term" value="P:phenylalanyl-tRNA aminoacylation"/>
    <property type="evidence" value="ECO:0007669"/>
    <property type="project" value="UniProtKB-UniRule"/>
</dbReference>
<comment type="catalytic activity">
    <reaction evidence="14 15">
        <text>tRNA(Phe) + L-phenylalanine + ATP = L-phenylalanyl-tRNA(Phe) + AMP + diphosphate + H(+)</text>
        <dbReference type="Rhea" id="RHEA:19413"/>
        <dbReference type="Rhea" id="RHEA-COMP:9668"/>
        <dbReference type="Rhea" id="RHEA-COMP:9699"/>
        <dbReference type="ChEBI" id="CHEBI:15378"/>
        <dbReference type="ChEBI" id="CHEBI:30616"/>
        <dbReference type="ChEBI" id="CHEBI:33019"/>
        <dbReference type="ChEBI" id="CHEBI:58095"/>
        <dbReference type="ChEBI" id="CHEBI:78442"/>
        <dbReference type="ChEBI" id="CHEBI:78531"/>
        <dbReference type="ChEBI" id="CHEBI:456215"/>
        <dbReference type="EC" id="6.1.1.20"/>
    </reaction>
</comment>
<dbReference type="InterPro" id="IPR004532">
    <property type="entry name" value="Phe-tRNA-ligase_IIc_bsu_bact"/>
</dbReference>
<dbReference type="HAMAP" id="MF_00283">
    <property type="entry name" value="Phe_tRNA_synth_beta1"/>
    <property type="match status" value="1"/>
</dbReference>
<dbReference type="Gene3D" id="2.40.50.140">
    <property type="entry name" value="Nucleic acid-binding proteins"/>
    <property type="match status" value="1"/>
</dbReference>
<feature type="binding site" evidence="15">
    <location>
        <position position="489"/>
    </location>
    <ligand>
        <name>Mg(2+)</name>
        <dbReference type="ChEBI" id="CHEBI:18420"/>
        <note>shared with alpha subunit</note>
    </ligand>
</feature>
<evidence type="ECO:0000256" key="2">
    <source>
        <dbReference type="ARBA" id="ARBA00008653"/>
    </source>
</evidence>
<dbReference type="InterPro" id="IPR036690">
    <property type="entry name" value="Fdx_antiC-bd_sf"/>
</dbReference>
<dbReference type="InterPro" id="IPR005147">
    <property type="entry name" value="tRNA_synthase_B5-dom"/>
</dbReference>
<evidence type="ECO:0000256" key="4">
    <source>
        <dbReference type="ARBA" id="ARBA00022490"/>
    </source>
</evidence>
<dbReference type="Gene3D" id="3.50.40.10">
    <property type="entry name" value="Phenylalanyl-trna Synthetase, Chain B, domain 3"/>
    <property type="match status" value="1"/>
</dbReference>
<comment type="similarity">
    <text evidence="2 15">Belongs to the phenylalanyl-tRNA synthetase beta subunit family. Type 1 subfamily.</text>
</comment>
<evidence type="ECO:0000256" key="15">
    <source>
        <dbReference type="HAMAP-Rule" id="MF_00283"/>
    </source>
</evidence>
<dbReference type="InterPro" id="IPR005146">
    <property type="entry name" value="B3/B4_tRNA-bd"/>
</dbReference>
<keyword evidence="9 15" id="KW-0067">ATP-binding</keyword>
<dbReference type="PROSITE" id="PS51447">
    <property type="entry name" value="FDX_ACB"/>
    <property type="match status" value="1"/>
</dbReference>
<dbReference type="InterPro" id="IPR041616">
    <property type="entry name" value="PheRS_beta_core"/>
</dbReference>
<dbReference type="PROSITE" id="PS50886">
    <property type="entry name" value="TRBD"/>
    <property type="match status" value="1"/>
</dbReference>
<dbReference type="AlphaFoldDB" id="A0A918FD11"/>
<dbReference type="Pfam" id="PF03147">
    <property type="entry name" value="FDX-ACB"/>
    <property type="match status" value="1"/>
</dbReference>
<dbReference type="SMART" id="SM00873">
    <property type="entry name" value="B3_4"/>
    <property type="match status" value="1"/>
</dbReference>
<evidence type="ECO:0000259" key="17">
    <source>
        <dbReference type="PROSITE" id="PS50886"/>
    </source>
</evidence>
<evidence type="ECO:0000259" key="18">
    <source>
        <dbReference type="PROSITE" id="PS51447"/>
    </source>
</evidence>
<accession>A0A918FD11</accession>
<dbReference type="SUPFAM" id="SSF56037">
    <property type="entry name" value="PheT/TilS domain"/>
    <property type="match status" value="1"/>
</dbReference>
<evidence type="ECO:0000256" key="11">
    <source>
        <dbReference type="ARBA" id="ARBA00022884"/>
    </source>
</evidence>
<dbReference type="SUPFAM" id="SSF46955">
    <property type="entry name" value="Putative DNA-binding domain"/>
    <property type="match status" value="1"/>
</dbReference>
<dbReference type="InterPro" id="IPR045060">
    <property type="entry name" value="Phe-tRNA-ligase_IIc_bsu"/>
</dbReference>
<name>A0A918FD11_9DEIO</name>
<dbReference type="SUPFAM" id="SSF54991">
    <property type="entry name" value="Anticodon-binding domain of PheRS"/>
    <property type="match status" value="1"/>
</dbReference>
<keyword evidence="13 15" id="KW-0030">Aminoacyl-tRNA synthetase</keyword>
<keyword evidence="12 15" id="KW-0648">Protein biosynthesis</keyword>
<feature type="domain" description="FDX-ACB" evidence="18">
    <location>
        <begin position="729"/>
        <end position="820"/>
    </location>
</feature>
<evidence type="ECO:0000256" key="1">
    <source>
        <dbReference type="ARBA" id="ARBA00004496"/>
    </source>
</evidence>
<evidence type="ECO:0000256" key="8">
    <source>
        <dbReference type="ARBA" id="ARBA00022741"/>
    </source>
</evidence>
<dbReference type="InterPro" id="IPR045864">
    <property type="entry name" value="aa-tRNA-synth_II/BPL/LPL"/>
</dbReference>
<dbReference type="InterPro" id="IPR002547">
    <property type="entry name" value="tRNA-bd_dom"/>
</dbReference>
<feature type="binding site" evidence="15">
    <location>
        <position position="495"/>
    </location>
    <ligand>
        <name>Mg(2+)</name>
        <dbReference type="ChEBI" id="CHEBI:18420"/>
        <note>shared with alpha subunit</note>
    </ligand>
</feature>
<dbReference type="SUPFAM" id="SSF50249">
    <property type="entry name" value="Nucleic acid-binding proteins"/>
    <property type="match status" value="1"/>
</dbReference>
<dbReference type="Proteomes" id="UP000603865">
    <property type="component" value="Unassembled WGS sequence"/>
</dbReference>
<evidence type="ECO:0000256" key="13">
    <source>
        <dbReference type="ARBA" id="ARBA00023146"/>
    </source>
</evidence>
<feature type="binding site" evidence="15">
    <location>
        <position position="499"/>
    </location>
    <ligand>
        <name>Mg(2+)</name>
        <dbReference type="ChEBI" id="CHEBI:18420"/>
        <note>shared with alpha subunit</note>
    </ligand>
</feature>
<keyword evidence="5 16" id="KW-0820">tRNA-binding</keyword>
<feature type="domain" description="TRNA-binding" evidence="17">
    <location>
        <begin position="39"/>
        <end position="150"/>
    </location>
</feature>
<dbReference type="Gene3D" id="3.30.930.10">
    <property type="entry name" value="Bira Bifunctional Protein, Domain 2"/>
    <property type="match status" value="1"/>
</dbReference>
<dbReference type="GO" id="GO:0000287">
    <property type="term" value="F:magnesium ion binding"/>
    <property type="evidence" value="ECO:0007669"/>
    <property type="project" value="UniProtKB-UniRule"/>
</dbReference>
<dbReference type="EMBL" id="BMQL01000044">
    <property type="protein sequence ID" value="GGR28533.1"/>
    <property type="molecule type" value="Genomic_DNA"/>
</dbReference>
<protein>
    <recommendedName>
        <fullName evidence="15">Phenylalanine--tRNA ligase beta subunit</fullName>
        <ecNumber evidence="15">6.1.1.20</ecNumber>
    </recommendedName>
    <alternativeName>
        <fullName evidence="15">Phenylalanyl-tRNA synthetase beta subunit</fullName>
        <shortName evidence="15">PheRS</shortName>
    </alternativeName>
</protein>